<organism evidence="2 3">
    <name type="scientific">Phaseolus vulgaris</name>
    <name type="common">Kidney bean</name>
    <name type="synonym">French bean</name>
    <dbReference type="NCBI Taxonomy" id="3885"/>
    <lineage>
        <taxon>Eukaryota</taxon>
        <taxon>Viridiplantae</taxon>
        <taxon>Streptophyta</taxon>
        <taxon>Embryophyta</taxon>
        <taxon>Tracheophyta</taxon>
        <taxon>Spermatophyta</taxon>
        <taxon>Magnoliopsida</taxon>
        <taxon>eudicotyledons</taxon>
        <taxon>Gunneridae</taxon>
        <taxon>Pentapetalae</taxon>
        <taxon>rosids</taxon>
        <taxon>fabids</taxon>
        <taxon>Fabales</taxon>
        <taxon>Fabaceae</taxon>
        <taxon>Papilionoideae</taxon>
        <taxon>50 kb inversion clade</taxon>
        <taxon>NPAAA clade</taxon>
        <taxon>indigoferoid/millettioid clade</taxon>
        <taxon>Phaseoleae</taxon>
        <taxon>Phaseolus</taxon>
    </lineage>
</organism>
<evidence type="ECO:0000313" key="3">
    <source>
        <dbReference type="Proteomes" id="UP000000226"/>
    </source>
</evidence>
<dbReference type="Gramene" id="ESW21435">
    <property type="protein sequence ID" value="ESW21435"/>
    <property type="gene ID" value="PHAVU_005G070600g"/>
</dbReference>
<gene>
    <name evidence="2" type="ORF">PHAVU_005G070600g</name>
</gene>
<reference evidence="3" key="1">
    <citation type="journal article" date="2014" name="Nat. Genet.">
        <title>A reference genome for common bean and genome-wide analysis of dual domestications.</title>
        <authorList>
            <person name="Schmutz J."/>
            <person name="McClean P.E."/>
            <person name="Mamidi S."/>
            <person name="Wu G.A."/>
            <person name="Cannon S.B."/>
            <person name="Grimwood J."/>
            <person name="Jenkins J."/>
            <person name="Shu S."/>
            <person name="Song Q."/>
            <person name="Chavarro C."/>
            <person name="Torres-Torres M."/>
            <person name="Geffroy V."/>
            <person name="Moghaddam S.M."/>
            <person name="Gao D."/>
            <person name="Abernathy B."/>
            <person name="Barry K."/>
            <person name="Blair M."/>
            <person name="Brick M.A."/>
            <person name="Chovatia M."/>
            <person name="Gepts P."/>
            <person name="Goodstein D.M."/>
            <person name="Gonzales M."/>
            <person name="Hellsten U."/>
            <person name="Hyten D.L."/>
            <person name="Jia G."/>
            <person name="Kelly J.D."/>
            <person name="Kudrna D."/>
            <person name="Lee R."/>
            <person name="Richard M.M."/>
            <person name="Miklas P.N."/>
            <person name="Osorno J.M."/>
            <person name="Rodrigues J."/>
            <person name="Thareau V."/>
            <person name="Urrea C.A."/>
            <person name="Wang M."/>
            <person name="Yu Y."/>
            <person name="Zhang M."/>
            <person name="Wing R.A."/>
            <person name="Cregan P.B."/>
            <person name="Rokhsar D.S."/>
            <person name="Jackson S.A."/>
        </authorList>
    </citation>
    <scope>NUCLEOTIDE SEQUENCE [LARGE SCALE GENOMIC DNA]</scope>
    <source>
        <strain evidence="3">cv. G19833</strain>
    </source>
</reference>
<dbReference type="Proteomes" id="UP000000226">
    <property type="component" value="Chromosome 5"/>
</dbReference>
<evidence type="ECO:0000313" key="2">
    <source>
        <dbReference type="EMBL" id="ESW21435.1"/>
    </source>
</evidence>
<protein>
    <recommendedName>
        <fullName evidence="4">Secreted protein</fullName>
    </recommendedName>
</protein>
<feature type="signal peptide" evidence="1">
    <location>
        <begin position="1"/>
        <end position="25"/>
    </location>
</feature>
<name>V7BWL3_PHAVU</name>
<proteinExistence type="predicted"/>
<feature type="chain" id="PRO_5004754787" description="Secreted protein" evidence="1">
    <location>
        <begin position="26"/>
        <end position="103"/>
    </location>
</feature>
<accession>V7BWL3</accession>
<dbReference type="AlphaFoldDB" id="V7BWL3"/>
<keyword evidence="1" id="KW-0732">Signal</keyword>
<dbReference type="EMBL" id="CM002292">
    <property type="protein sequence ID" value="ESW21435.1"/>
    <property type="molecule type" value="Genomic_DNA"/>
</dbReference>
<sequence>MWTWNSAPCFVYLFLFSSCFSSSHCSLPSLPNARNSYSLSVALVVLTLVKPFKCVPFTQTIFFATQIKKVHIIAFTYKSLLVSSFDVHLHILPSQKKNEICFV</sequence>
<keyword evidence="3" id="KW-1185">Reference proteome</keyword>
<evidence type="ECO:0008006" key="4">
    <source>
        <dbReference type="Google" id="ProtNLM"/>
    </source>
</evidence>
<evidence type="ECO:0000256" key="1">
    <source>
        <dbReference type="SAM" id="SignalP"/>
    </source>
</evidence>